<reference evidence="2" key="1">
    <citation type="submission" date="2016-04" db="EMBL/GenBank/DDBJ databases">
        <authorList>
            <person name="Quiroz-Castaneda R.E."/>
            <person name="Martinez-Ocampo F."/>
        </authorList>
    </citation>
    <scope>NUCLEOTIDE SEQUENCE [LARGE SCALE GENOMIC DNA]</scope>
    <source>
        <strain evidence="2">INIFAP01</strain>
    </source>
</reference>
<gene>
    <name evidence="1" type="ORF">A6V39_02265</name>
</gene>
<evidence type="ECO:0000313" key="1">
    <source>
        <dbReference type="EMBL" id="OAL10246.1"/>
    </source>
</evidence>
<dbReference type="RefSeq" id="WP_187150094.1">
    <property type="nucleotide sequence ID" value="NZ_LWUJ01000011.1"/>
</dbReference>
<dbReference type="EMBL" id="LWUJ01000011">
    <property type="protein sequence ID" value="OAL10246.1"/>
    <property type="molecule type" value="Genomic_DNA"/>
</dbReference>
<proteinExistence type="predicted"/>
<dbReference type="STRING" id="432608.A6V39_02265"/>
<sequence>MTKLVVCNKDFFLNSPELFRQYKDAYFLTSEFKLYKLLDPLLLRIESHRTFKSKTIFKLDEGIYFSCSNKASDPICNLIFHKDRSIKNRFNGREFIFSIESLEPDQILEIELLPSYLKSASLITLATWITAWDLNITSYFYVHKIQKYLLESGLLTTSFTHLPMVTNSKKINDMPSFKNFLNTFKEESDIFGDLSLDAFDFLYKKKTKANRNSNHFFDENEEIDFDYLELLFEDDSFIKEIAKAKRRQRKKEAESYVSQIERNIARSSAFSFPKEIEVIPKAIPELPAVDFHYLNGENKYSEDSYADIVKLEVEVKSEVPQNIEGVYLFFDLEEIFEPAFNLIKIPDLEDEIKTINAYVDEAIEFYFKKEHTEPPFFSWEK</sequence>
<dbReference type="AlphaFoldDB" id="A0A1A9QE66"/>
<keyword evidence="2" id="KW-1185">Reference proteome</keyword>
<comment type="caution">
    <text evidence="1">The sequence shown here is derived from an EMBL/GenBank/DDBJ whole genome shotgun (WGS) entry which is preliminary data.</text>
</comment>
<dbReference type="Proteomes" id="UP000077623">
    <property type="component" value="Unassembled WGS sequence"/>
</dbReference>
<organism evidence="1 2">
    <name type="scientific">Candidatus Mycoplasma haematobovis</name>
    <dbReference type="NCBI Taxonomy" id="432608"/>
    <lineage>
        <taxon>Bacteria</taxon>
        <taxon>Bacillati</taxon>
        <taxon>Mycoplasmatota</taxon>
        <taxon>Mollicutes</taxon>
        <taxon>Mycoplasmataceae</taxon>
        <taxon>Mycoplasma</taxon>
    </lineage>
</organism>
<protein>
    <submittedName>
        <fullName evidence="1">Uncharacterized protein</fullName>
    </submittedName>
</protein>
<accession>A0A1A9QE66</accession>
<name>A0A1A9QE66_9MOLU</name>
<evidence type="ECO:0000313" key="2">
    <source>
        <dbReference type="Proteomes" id="UP000077623"/>
    </source>
</evidence>